<name>S0EUI4_CHTCT</name>
<comment type="pathway">
    <text evidence="6">Cofactor biosynthesis; adenosylcobalamin biosynthesis; adenosylcobalamin from cob(II)yrinate a,c-diamide: step 5/7.</text>
</comment>
<evidence type="ECO:0000256" key="15">
    <source>
        <dbReference type="ARBA" id="ARBA00023134"/>
    </source>
</evidence>
<dbReference type="PIRSF" id="PIRSF006135">
    <property type="entry name" value="CobU"/>
    <property type="match status" value="1"/>
</dbReference>
<feature type="binding site" evidence="19">
    <location>
        <position position="94"/>
    </location>
    <ligand>
        <name>GTP</name>
        <dbReference type="ChEBI" id="CHEBI:37565"/>
    </ligand>
</feature>
<keyword evidence="14" id="KW-0067">ATP-binding</keyword>
<dbReference type="GO" id="GO:0043752">
    <property type="term" value="F:adenosylcobinamide kinase activity"/>
    <property type="evidence" value="ECO:0007669"/>
    <property type="project" value="UniProtKB-EC"/>
</dbReference>
<evidence type="ECO:0000256" key="9">
    <source>
        <dbReference type="ARBA" id="ARBA00012523"/>
    </source>
</evidence>
<dbReference type="InterPro" id="IPR003203">
    <property type="entry name" value="CobU/CobP"/>
</dbReference>
<evidence type="ECO:0000256" key="17">
    <source>
        <dbReference type="ARBA" id="ARBA00030571"/>
    </source>
</evidence>
<evidence type="ECO:0000256" key="19">
    <source>
        <dbReference type="PIRSR" id="PIRSR006135-2"/>
    </source>
</evidence>
<feature type="binding site" evidence="19">
    <location>
        <position position="72"/>
    </location>
    <ligand>
        <name>GTP</name>
        <dbReference type="ChEBI" id="CHEBI:37565"/>
    </ligand>
</feature>
<feature type="binding site" evidence="19">
    <location>
        <begin position="61"/>
        <end position="64"/>
    </location>
    <ligand>
        <name>GTP</name>
        <dbReference type="ChEBI" id="CHEBI:37565"/>
    </ligand>
</feature>
<evidence type="ECO:0000256" key="11">
    <source>
        <dbReference type="ARBA" id="ARBA00022679"/>
    </source>
</evidence>
<dbReference type="PATRIC" id="fig|1303518.3.peg.156"/>
<evidence type="ECO:0000313" key="21">
    <source>
        <dbReference type="Proteomes" id="UP000014227"/>
    </source>
</evidence>
<keyword evidence="20" id="KW-0548">Nucleotidyltransferase</keyword>
<evidence type="ECO:0000256" key="4">
    <source>
        <dbReference type="ARBA" id="ARBA00003889"/>
    </source>
</evidence>
<dbReference type="OrthoDB" id="9788370at2"/>
<dbReference type="Gene3D" id="3.40.50.300">
    <property type="entry name" value="P-loop containing nucleotide triphosphate hydrolases"/>
    <property type="match status" value="1"/>
</dbReference>
<evidence type="ECO:0000256" key="8">
    <source>
        <dbReference type="ARBA" id="ARBA00012016"/>
    </source>
</evidence>
<dbReference type="InParanoid" id="S0EUI4"/>
<dbReference type="HOGENOM" id="CLU_094161_0_1_0"/>
<keyword evidence="12 19" id="KW-0547">Nucleotide-binding</keyword>
<evidence type="ECO:0000256" key="2">
    <source>
        <dbReference type="ARBA" id="ARBA00000711"/>
    </source>
</evidence>
<dbReference type="GO" id="GO:0005525">
    <property type="term" value="F:GTP binding"/>
    <property type="evidence" value="ECO:0007669"/>
    <property type="project" value="UniProtKB-KW"/>
</dbReference>
<dbReference type="PANTHER" id="PTHR34848">
    <property type="match status" value="1"/>
</dbReference>
<feature type="active site" description="GMP-histidine intermediate" evidence="18">
    <location>
        <position position="60"/>
    </location>
</feature>
<dbReference type="RefSeq" id="WP_016481556.1">
    <property type="nucleotide sequence ID" value="NC_021487.1"/>
</dbReference>
<evidence type="ECO:0000256" key="5">
    <source>
        <dbReference type="ARBA" id="ARBA00004692"/>
    </source>
</evidence>
<evidence type="ECO:0000256" key="16">
    <source>
        <dbReference type="ARBA" id="ARBA00029570"/>
    </source>
</evidence>
<sequence>MSTQLSKARFIFVVGGARSGKSRYAQNLAKTLAEQRLGRVLFIATAEVTDEEMAARIAYHRRERPQEWDTIEVPIEAADAILARKGQYDVILLDCITLFLSNLLLSMQEQPRDQIEIRIRQEVERLCAAARASEADVLFVSNEVGLSLHPLTALGRLFQDIAGRANQIIAAAADEVVLMFCGIPLKIKSQEGSD</sequence>
<dbReference type="KEGG" id="ccz:CCALI_00154"/>
<keyword evidence="11 20" id="KW-0808">Transferase</keyword>
<keyword evidence="13 20" id="KW-0418">Kinase</keyword>
<evidence type="ECO:0000256" key="6">
    <source>
        <dbReference type="ARBA" id="ARBA00005159"/>
    </source>
</evidence>
<dbReference type="CDD" id="cd00544">
    <property type="entry name" value="CobU"/>
    <property type="match status" value="1"/>
</dbReference>
<dbReference type="EMBL" id="HF951689">
    <property type="protein sequence ID" value="CCW33992.1"/>
    <property type="molecule type" value="Genomic_DNA"/>
</dbReference>
<dbReference type="GO" id="GO:0008820">
    <property type="term" value="F:cobinamide phosphate guanylyltransferase activity"/>
    <property type="evidence" value="ECO:0007669"/>
    <property type="project" value="UniProtKB-EC"/>
</dbReference>
<reference evidence="21" key="1">
    <citation type="submission" date="2013-03" db="EMBL/GenBank/DDBJ databases">
        <title>Genome sequence of Chthonomonas calidirosea, the first sequenced genome from the Armatimonadetes phylum (formally candidate division OP10).</title>
        <authorList>
            <person name="Lee K.C.Y."/>
            <person name="Morgan X.C."/>
            <person name="Dunfield P.F."/>
            <person name="Tamas I."/>
            <person name="Houghton K.M."/>
            <person name="Vyssotski M."/>
            <person name="Ryan J.L.J."/>
            <person name="Lagutin K."/>
            <person name="McDonald I.R."/>
            <person name="Stott M.B."/>
        </authorList>
    </citation>
    <scope>NUCLEOTIDE SEQUENCE [LARGE SCALE GENOMIC DNA]</scope>
    <source>
        <strain evidence="21">DSM 23976 / ICMP 18418 / T49</strain>
    </source>
</reference>
<dbReference type="EC" id="2.7.7.62" evidence="9"/>
<evidence type="ECO:0000256" key="12">
    <source>
        <dbReference type="ARBA" id="ARBA00022741"/>
    </source>
</evidence>
<evidence type="ECO:0000256" key="14">
    <source>
        <dbReference type="ARBA" id="ARBA00022840"/>
    </source>
</evidence>
<dbReference type="InterPro" id="IPR027417">
    <property type="entry name" value="P-loop_NTPase"/>
</dbReference>
<comment type="catalytic activity">
    <reaction evidence="2">
        <text>adenosylcob(III)inamide phosphate + GTP + H(+) = adenosylcob(III)inamide-GDP + diphosphate</text>
        <dbReference type="Rhea" id="RHEA:22712"/>
        <dbReference type="ChEBI" id="CHEBI:15378"/>
        <dbReference type="ChEBI" id="CHEBI:33019"/>
        <dbReference type="ChEBI" id="CHEBI:37565"/>
        <dbReference type="ChEBI" id="CHEBI:58502"/>
        <dbReference type="ChEBI" id="CHEBI:60487"/>
        <dbReference type="EC" id="2.7.7.62"/>
    </reaction>
</comment>
<dbReference type="Pfam" id="PF02283">
    <property type="entry name" value="CobU"/>
    <property type="match status" value="1"/>
</dbReference>
<dbReference type="SUPFAM" id="SSF52540">
    <property type="entry name" value="P-loop containing nucleoside triphosphate hydrolases"/>
    <property type="match status" value="1"/>
</dbReference>
<evidence type="ECO:0000256" key="3">
    <source>
        <dbReference type="ARBA" id="ARBA00001522"/>
    </source>
</evidence>
<dbReference type="NCBIfam" id="NF004469">
    <property type="entry name" value="PRK05800.1"/>
    <property type="match status" value="1"/>
</dbReference>
<comment type="catalytic activity">
    <reaction evidence="3">
        <text>adenosylcob(III)inamide + GTP = adenosylcob(III)inamide phosphate + GDP + H(+)</text>
        <dbReference type="Rhea" id="RHEA:15765"/>
        <dbReference type="ChEBI" id="CHEBI:2480"/>
        <dbReference type="ChEBI" id="CHEBI:15378"/>
        <dbReference type="ChEBI" id="CHEBI:37565"/>
        <dbReference type="ChEBI" id="CHEBI:58189"/>
        <dbReference type="ChEBI" id="CHEBI:58502"/>
        <dbReference type="EC" id="2.7.1.156"/>
    </reaction>
</comment>
<keyword evidence="10" id="KW-0169">Cobalamin biosynthesis</keyword>
<feature type="binding site" evidence="19">
    <location>
        <begin position="15"/>
        <end position="22"/>
    </location>
    <ligand>
        <name>GTP</name>
        <dbReference type="ChEBI" id="CHEBI:37565"/>
    </ligand>
</feature>
<dbReference type="EC" id="2.7.1.156" evidence="8"/>
<evidence type="ECO:0000256" key="18">
    <source>
        <dbReference type="PIRSR" id="PIRSR006135-1"/>
    </source>
</evidence>
<feature type="binding site" evidence="19">
    <location>
        <begin position="44"/>
        <end position="46"/>
    </location>
    <ligand>
        <name>GTP</name>
        <dbReference type="ChEBI" id="CHEBI:37565"/>
    </ligand>
</feature>
<evidence type="ECO:0000256" key="10">
    <source>
        <dbReference type="ARBA" id="ARBA00022573"/>
    </source>
</evidence>
<evidence type="ECO:0000256" key="7">
    <source>
        <dbReference type="ARBA" id="ARBA00007490"/>
    </source>
</evidence>
<comment type="catalytic activity">
    <reaction evidence="1">
        <text>adenosylcob(III)inamide + ATP = adenosylcob(III)inamide phosphate + ADP + H(+)</text>
        <dbReference type="Rhea" id="RHEA:15769"/>
        <dbReference type="ChEBI" id="CHEBI:2480"/>
        <dbReference type="ChEBI" id="CHEBI:15378"/>
        <dbReference type="ChEBI" id="CHEBI:30616"/>
        <dbReference type="ChEBI" id="CHEBI:58502"/>
        <dbReference type="ChEBI" id="CHEBI:456216"/>
        <dbReference type="EC" id="2.7.1.156"/>
    </reaction>
</comment>
<evidence type="ECO:0000256" key="13">
    <source>
        <dbReference type="ARBA" id="ARBA00022777"/>
    </source>
</evidence>
<proteinExistence type="inferred from homology"/>
<dbReference type="GO" id="GO:0005524">
    <property type="term" value="F:ATP binding"/>
    <property type="evidence" value="ECO:0007669"/>
    <property type="project" value="UniProtKB-KW"/>
</dbReference>
<evidence type="ECO:0000313" key="20">
    <source>
        <dbReference type="EMBL" id="CCW33992.1"/>
    </source>
</evidence>
<keyword evidence="21" id="KW-1185">Reference proteome</keyword>
<protein>
    <recommendedName>
        <fullName evidence="16">Adenosylcobinamide kinase</fullName>
        <ecNumber evidence="8">2.7.1.156</ecNumber>
        <ecNumber evidence="9">2.7.7.62</ecNumber>
    </recommendedName>
    <alternativeName>
        <fullName evidence="17">Adenosylcobinamide-phosphate guanylyltransferase</fullName>
    </alternativeName>
</protein>
<dbReference type="AlphaFoldDB" id="S0EUI4"/>
<dbReference type="STRING" id="454171.CP488_01003"/>
<gene>
    <name evidence="20" type="ORF">CCALI_00154</name>
</gene>
<dbReference type="UniPathway" id="UPA00148">
    <property type="reaction ID" value="UER00236"/>
</dbReference>
<comment type="function">
    <text evidence="4">Catalyzes ATP-dependent phosphorylation of adenosylcobinamide and addition of GMP to adenosylcobinamide phosphate.</text>
</comment>
<comment type="similarity">
    <text evidence="7">Belongs to the CobU/CobP family.</text>
</comment>
<accession>S0EUI4</accession>
<dbReference type="Proteomes" id="UP000014227">
    <property type="component" value="Chromosome I"/>
</dbReference>
<keyword evidence="15 19" id="KW-0342">GTP-binding</keyword>
<organism evidence="20 21">
    <name type="scientific">Chthonomonas calidirosea (strain DSM 23976 / ICMP 18418 / T49)</name>
    <dbReference type="NCBI Taxonomy" id="1303518"/>
    <lineage>
        <taxon>Bacteria</taxon>
        <taxon>Bacillati</taxon>
        <taxon>Armatimonadota</taxon>
        <taxon>Chthonomonadia</taxon>
        <taxon>Chthonomonadales</taxon>
        <taxon>Chthonomonadaceae</taxon>
        <taxon>Chthonomonas</taxon>
    </lineage>
</organism>
<dbReference type="PANTHER" id="PTHR34848:SF1">
    <property type="entry name" value="BIFUNCTIONAL ADENOSYLCOBALAMIN BIOSYNTHESIS PROTEIN COBU"/>
    <property type="match status" value="1"/>
</dbReference>
<dbReference type="eggNOG" id="COG2087">
    <property type="taxonomic scope" value="Bacteria"/>
</dbReference>
<evidence type="ECO:0000256" key="1">
    <source>
        <dbReference type="ARBA" id="ARBA00000312"/>
    </source>
</evidence>
<comment type="pathway">
    <text evidence="5">Cofactor biosynthesis; adenosylcobalamin biosynthesis; adenosylcobalamin from cob(II)yrinate a,c-diamide: step 6/7.</text>
</comment>
<dbReference type="GO" id="GO:0009236">
    <property type="term" value="P:cobalamin biosynthetic process"/>
    <property type="evidence" value="ECO:0007669"/>
    <property type="project" value="UniProtKB-UniPathway"/>
</dbReference>